<keyword evidence="2" id="KW-0489">Methyltransferase</keyword>
<protein>
    <submittedName>
        <fullName evidence="2">N-methyltransferase sirN</fullName>
    </submittedName>
</protein>
<evidence type="ECO:0000259" key="1">
    <source>
        <dbReference type="Pfam" id="PF13649"/>
    </source>
</evidence>
<dbReference type="Gene3D" id="3.40.50.150">
    <property type="entry name" value="Vaccinia Virus protein VP39"/>
    <property type="match status" value="1"/>
</dbReference>
<keyword evidence="2" id="KW-0808">Transferase</keyword>
<dbReference type="Proteomes" id="UP000660729">
    <property type="component" value="Unassembled WGS sequence"/>
</dbReference>
<organism evidence="2 3">
    <name type="scientific">Pseudocercospora fuligena</name>
    <dbReference type="NCBI Taxonomy" id="685502"/>
    <lineage>
        <taxon>Eukaryota</taxon>
        <taxon>Fungi</taxon>
        <taxon>Dikarya</taxon>
        <taxon>Ascomycota</taxon>
        <taxon>Pezizomycotina</taxon>
        <taxon>Dothideomycetes</taxon>
        <taxon>Dothideomycetidae</taxon>
        <taxon>Mycosphaerellales</taxon>
        <taxon>Mycosphaerellaceae</taxon>
        <taxon>Pseudocercospora</taxon>
    </lineage>
</organism>
<evidence type="ECO:0000313" key="3">
    <source>
        <dbReference type="Proteomes" id="UP000660729"/>
    </source>
</evidence>
<dbReference type="OrthoDB" id="3626489at2759"/>
<proteinExistence type="predicted"/>
<dbReference type="GO" id="GO:0032259">
    <property type="term" value="P:methylation"/>
    <property type="evidence" value="ECO:0007669"/>
    <property type="project" value="UniProtKB-KW"/>
</dbReference>
<name>A0A8H6RIN0_9PEZI</name>
<keyword evidence="3" id="KW-1185">Reference proteome</keyword>
<dbReference type="CDD" id="cd02440">
    <property type="entry name" value="AdoMet_MTases"/>
    <property type="match status" value="1"/>
</dbReference>
<evidence type="ECO:0000313" key="2">
    <source>
        <dbReference type="EMBL" id="KAF7193171.1"/>
    </source>
</evidence>
<accession>A0A8H6RIN0</accession>
<gene>
    <name evidence="2" type="ORF">HII31_05515</name>
</gene>
<comment type="caution">
    <text evidence="2">The sequence shown here is derived from an EMBL/GenBank/DDBJ whole genome shotgun (WGS) entry which is preliminary data.</text>
</comment>
<dbReference type="AlphaFoldDB" id="A0A8H6RIN0"/>
<reference evidence="2" key="1">
    <citation type="submission" date="2020-04" db="EMBL/GenBank/DDBJ databases">
        <title>Draft genome resource of the tomato pathogen Pseudocercospora fuligena.</title>
        <authorList>
            <person name="Zaccaron A."/>
        </authorList>
    </citation>
    <scope>NUCLEOTIDE SEQUENCE</scope>
    <source>
        <strain evidence="2">PF001</strain>
    </source>
</reference>
<dbReference type="EMBL" id="JABCIY010000092">
    <property type="protein sequence ID" value="KAF7193171.1"/>
    <property type="molecule type" value="Genomic_DNA"/>
</dbReference>
<dbReference type="Pfam" id="PF13649">
    <property type="entry name" value="Methyltransf_25"/>
    <property type="match status" value="1"/>
</dbReference>
<dbReference type="InterPro" id="IPR041698">
    <property type="entry name" value="Methyltransf_25"/>
</dbReference>
<feature type="domain" description="Methyltransferase" evidence="1">
    <location>
        <begin position="63"/>
        <end position="157"/>
    </location>
</feature>
<dbReference type="InterPro" id="IPR029063">
    <property type="entry name" value="SAM-dependent_MTases_sf"/>
</dbReference>
<dbReference type="SUPFAM" id="SSF53335">
    <property type="entry name" value="S-adenosyl-L-methionine-dependent methyltransferases"/>
    <property type="match status" value="1"/>
</dbReference>
<dbReference type="GO" id="GO:0008168">
    <property type="term" value="F:methyltransferase activity"/>
    <property type="evidence" value="ECO:0007669"/>
    <property type="project" value="UniProtKB-KW"/>
</dbReference>
<sequence>MSEAISKTSEQDRAPKWDSQKFWKAQDYQQSARLHLQHWLWEYQLDYTIHPKIDISKDSRTRVADIACGNGAWMLDLARQYPKAILEGFDITAAHFPAAGFLPENIKFHVWDVFTDVPADFIEAFDVIHLRTLYSLVKGNNVGPILENARKMLKPGGYIQWDETDSSTMRCTLPPGLVSAPATQTLVTFFNVFSASPQSNLLGDWLHDLGTTLKESGMTVLAQEKVPPNKLMHRVWCDNFLTVWEHVIPSMPEQSFPLPPGLRLPEHMNREVFVDLWQKAAEECQNGAWINADQIVIVAKS</sequence>